<protein>
    <recommendedName>
        <fullName evidence="1">DUF4397 domain-containing protein</fullName>
    </recommendedName>
</protein>
<sequence length="251" mass="28247">MRSAGTFFLPVTFRQLNYRMIVMKQWLFLVLILTVVGVIACNKDSDSSIPETSSNINFFTAVPGKEYDVLIDTTTIGSAVGYGESTGYHSFQAKRYALRIYPAGNHNTPIGSGEISMRNGHYYSVFLSQNNSRALQLLLVEDHLAPSQANFGKVRYINLSDTYTTPALRLTLDMYVDNVRVFRQLGYQAATDFVQVPVGNRNVDLRYADSSLSLMGNNSHTYEIQDQKQYTIIGYGNVRNVDSFKLTTFVH</sequence>
<feature type="domain" description="DUF4397" evidence="1">
    <location>
        <begin position="54"/>
        <end position="161"/>
    </location>
</feature>
<dbReference type="Proteomes" id="UP000199045">
    <property type="component" value="Unassembled WGS sequence"/>
</dbReference>
<proteinExistence type="predicted"/>
<organism evidence="2 3">
    <name type="scientific">Chitinophaga filiformis</name>
    <name type="common">Myxococcus filiformis</name>
    <name type="synonym">Flexibacter filiformis</name>
    <dbReference type="NCBI Taxonomy" id="104663"/>
    <lineage>
        <taxon>Bacteria</taxon>
        <taxon>Pseudomonadati</taxon>
        <taxon>Bacteroidota</taxon>
        <taxon>Chitinophagia</taxon>
        <taxon>Chitinophagales</taxon>
        <taxon>Chitinophagaceae</taxon>
        <taxon>Chitinophaga</taxon>
    </lineage>
</organism>
<gene>
    <name evidence="2" type="ORF">SAMN04488121_10693</name>
</gene>
<dbReference type="InterPro" id="IPR025510">
    <property type="entry name" value="DUF4397"/>
</dbReference>
<dbReference type="AlphaFoldDB" id="A0A1G7WPC1"/>
<name>A0A1G7WPC1_CHIFI</name>
<dbReference type="STRING" id="104663.SAMN04488121_10693"/>
<accession>A0A1G7WPC1</accession>
<feature type="domain" description="DUF4397" evidence="1">
    <location>
        <begin position="171"/>
        <end position="241"/>
    </location>
</feature>
<dbReference type="EMBL" id="FNBN01000006">
    <property type="protein sequence ID" value="SDG73772.1"/>
    <property type="molecule type" value="Genomic_DNA"/>
</dbReference>
<reference evidence="2 3" key="1">
    <citation type="submission" date="2016-10" db="EMBL/GenBank/DDBJ databases">
        <authorList>
            <person name="de Groot N.N."/>
        </authorList>
    </citation>
    <scope>NUCLEOTIDE SEQUENCE [LARGE SCALE GENOMIC DNA]</scope>
    <source>
        <strain evidence="2 3">DSM 527</strain>
    </source>
</reference>
<evidence type="ECO:0000259" key="1">
    <source>
        <dbReference type="Pfam" id="PF14344"/>
    </source>
</evidence>
<evidence type="ECO:0000313" key="2">
    <source>
        <dbReference type="EMBL" id="SDG73772.1"/>
    </source>
</evidence>
<evidence type="ECO:0000313" key="3">
    <source>
        <dbReference type="Proteomes" id="UP000199045"/>
    </source>
</evidence>
<dbReference type="Pfam" id="PF14344">
    <property type="entry name" value="DUF4397"/>
    <property type="match status" value="2"/>
</dbReference>